<sequence length="262" mass="27877">MDEFIIRALLAGSLVAAVAGLLGVFVVWRRMAFFGDTLSHSALLGVAIGMLLNIGFMVGVIVSTLLVGIILYLFQRQRRVSNDALLGILAHSGLALGLIALSFVQTQNVNLEDWLFGDVLTVTWTDVATIAGILLLVVIVMIWLWHPLLTLTIHEELAKVEGVNVNLVNMAFVILVALLVATAMQVVGALLITALLIIPASAARSFAKTPEQMAIYAALIGIISVLIGVLTSGYTDAPAGPCIVFASAAIFFASQATRLIQR</sequence>
<evidence type="ECO:0000256" key="12">
    <source>
        <dbReference type="ARBA" id="ARBA00040080"/>
    </source>
</evidence>
<evidence type="ECO:0000256" key="10">
    <source>
        <dbReference type="ARBA" id="ARBA00023065"/>
    </source>
</evidence>
<keyword evidence="11 14" id="KW-0472">Membrane</keyword>
<dbReference type="CDD" id="cd06550">
    <property type="entry name" value="TM_ABC_iron-siderophores_like"/>
    <property type="match status" value="1"/>
</dbReference>
<name>A0A317CP61_9GAMM</name>
<keyword evidence="9 14" id="KW-1133">Transmembrane helix</keyword>
<dbReference type="GO" id="GO:0010043">
    <property type="term" value="P:response to zinc ion"/>
    <property type="evidence" value="ECO:0007669"/>
    <property type="project" value="TreeGrafter"/>
</dbReference>
<comment type="similarity">
    <text evidence="3 13">Belongs to the ABC-3 integral membrane protein family.</text>
</comment>
<feature type="transmembrane region" description="Helical" evidence="14">
    <location>
        <begin position="124"/>
        <end position="145"/>
    </location>
</feature>
<evidence type="ECO:0000256" key="11">
    <source>
        <dbReference type="ARBA" id="ARBA00023136"/>
    </source>
</evidence>
<evidence type="ECO:0000256" key="14">
    <source>
        <dbReference type="SAM" id="Phobius"/>
    </source>
</evidence>
<keyword evidence="4 13" id="KW-0813">Transport</keyword>
<evidence type="ECO:0000256" key="6">
    <source>
        <dbReference type="ARBA" id="ARBA00022692"/>
    </source>
</evidence>
<keyword evidence="10" id="KW-0406">Ion transport</keyword>
<feature type="transmembrane region" description="Helical" evidence="14">
    <location>
        <begin position="7"/>
        <end position="28"/>
    </location>
</feature>
<feature type="transmembrane region" description="Helical" evidence="14">
    <location>
        <begin position="48"/>
        <end position="73"/>
    </location>
</feature>
<comment type="caution">
    <text evidence="15">The sequence shown here is derived from an EMBL/GenBank/DDBJ whole genome shotgun (WGS) entry which is preliminary data.</text>
</comment>
<accession>A0A317CP61</accession>
<dbReference type="InterPro" id="IPR001626">
    <property type="entry name" value="ABC_TroCD"/>
</dbReference>
<proteinExistence type="inferred from homology"/>
<gene>
    <name evidence="15" type="ORF">DKW60_03090</name>
</gene>
<evidence type="ECO:0000256" key="1">
    <source>
        <dbReference type="ARBA" id="ARBA00002313"/>
    </source>
</evidence>
<evidence type="ECO:0000256" key="7">
    <source>
        <dbReference type="ARBA" id="ARBA00022833"/>
    </source>
</evidence>
<feature type="transmembrane region" description="Helical" evidence="14">
    <location>
        <begin position="189"/>
        <end position="207"/>
    </location>
</feature>
<feature type="transmembrane region" description="Helical" evidence="14">
    <location>
        <begin position="238"/>
        <end position="260"/>
    </location>
</feature>
<evidence type="ECO:0000256" key="4">
    <source>
        <dbReference type="ARBA" id="ARBA00022448"/>
    </source>
</evidence>
<dbReference type="EMBL" id="QGKM01000005">
    <property type="protein sequence ID" value="PWR00140.1"/>
    <property type="molecule type" value="Genomic_DNA"/>
</dbReference>
<evidence type="ECO:0000256" key="9">
    <source>
        <dbReference type="ARBA" id="ARBA00022989"/>
    </source>
</evidence>
<comment type="subcellular location">
    <subcellularLocation>
        <location evidence="2 13">Cell membrane</location>
        <topology evidence="2 13">Multi-pass membrane protein</topology>
    </subcellularLocation>
</comment>
<evidence type="ECO:0000313" key="16">
    <source>
        <dbReference type="Proteomes" id="UP000245539"/>
    </source>
</evidence>
<dbReference type="GO" id="GO:0006829">
    <property type="term" value="P:zinc ion transport"/>
    <property type="evidence" value="ECO:0007669"/>
    <property type="project" value="UniProtKB-KW"/>
</dbReference>
<reference evidence="15 16" key="1">
    <citation type="submission" date="2018-05" db="EMBL/GenBank/DDBJ databases">
        <title>Leucothrix arctica sp. nov., isolated from Arctic seawater.</title>
        <authorList>
            <person name="Choi A."/>
            <person name="Baek K."/>
        </authorList>
    </citation>
    <scope>NUCLEOTIDE SEQUENCE [LARGE SCALE GENOMIC DNA]</scope>
    <source>
        <strain evidence="15 16">JCM 18388</strain>
    </source>
</reference>
<dbReference type="Proteomes" id="UP000245539">
    <property type="component" value="Unassembled WGS sequence"/>
</dbReference>
<dbReference type="OrthoDB" id="9783937at2"/>
<evidence type="ECO:0000256" key="5">
    <source>
        <dbReference type="ARBA" id="ARBA00022475"/>
    </source>
</evidence>
<dbReference type="GO" id="GO:0055085">
    <property type="term" value="P:transmembrane transport"/>
    <property type="evidence" value="ECO:0007669"/>
    <property type="project" value="InterPro"/>
</dbReference>
<dbReference type="InterPro" id="IPR037294">
    <property type="entry name" value="ABC_BtuC-like"/>
</dbReference>
<dbReference type="AlphaFoldDB" id="A0A317CP61"/>
<keyword evidence="6 13" id="KW-0812">Transmembrane</keyword>
<dbReference type="Gene3D" id="1.10.3470.10">
    <property type="entry name" value="ABC transporter involved in vitamin B12 uptake, BtuC"/>
    <property type="match status" value="1"/>
</dbReference>
<dbReference type="PANTHER" id="PTHR30477:SF23">
    <property type="entry name" value="HIGH-AFFINITY ZINC UPTAKE SYSTEM MEMBRANE PROTEIN ZNUB"/>
    <property type="match status" value="1"/>
</dbReference>
<dbReference type="RefSeq" id="WP_109836195.1">
    <property type="nucleotide sequence ID" value="NZ_QGKM01000005.1"/>
</dbReference>
<evidence type="ECO:0000313" key="15">
    <source>
        <dbReference type="EMBL" id="PWR00140.1"/>
    </source>
</evidence>
<keyword evidence="8" id="KW-0864">Zinc transport</keyword>
<keyword evidence="16" id="KW-1185">Reference proteome</keyword>
<keyword evidence="7" id="KW-0862">Zinc</keyword>
<evidence type="ECO:0000256" key="8">
    <source>
        <dbReference type="ARBA" id="ARBA00022906"/>
    </source>
</evidence>
<evidence type="ECO:0000256" key="3">
    <source>
        <dbReference type="ARBA" id="ARBA00008034"/>
    </source>
</evidence>
<feature type="transmembrane region" description="Helical" evidence="14">
    <location>
        <begin position="165"/>
        <end position="183"/>
    </location>
</feature>
<dbReference type="PANTHER" id="PTHR30477">
    <property type="entry name" value="ABC-TRANSPORTER METAL-BINDING PROTEIN"/>
    <property type="match status" value="1"/>
</dbReference>
<comment type="function">
    <text evidence="1">Involved in the high-affinity zinc uptake transport system.</text>
</comment>
<dbReference type="GO" id="GO:0043190">
    <property type="term" value="C:ATP-binding cassette (ABC) transporter complex"/>
    <property type="evidence" value="ECO:0007669"/>
    <property type="project" value="InterPro"/>
</dbReference>
<dbReference type="Pfam" id="PF00950">
    <property type="entry name" value="ABC-3"/>
    <property type="match status" value="1"/>
</dbReference>
<protein>
    <recommendedName>
        <fullName evidence="12">High-affinity zinc uptake system membrane protein ZnuB</fullName>
    </recommendedName>
</protein>
<evidence type="ECO:0000256" key="13">
    <source>
        <dbReference type="RuleBase" id="RU003943"/>
    </source>
</evidence>
<dbReference type="SUPFAM" id="SSF81345">
    <property type="entry name" value="ABC transporter involved in vitamin B12 uptake, BtuC"/>
    <property type="match status" value="1"/>
</dbReference>
<feature type="transmembrane region" description="Helical" evidence="14">
    <location>
        <begin position="214"/>
        <end position="232"/>
    </location>
</feature>
<organism evidence="15 16">
    <name type="scientific">Leucothrix pacifica</name>
    <dbReference type="NCBI Taxonomy" id="1247513"/>
    <lineage>
        <taxon>Bacteria</taxon>
        <taxon>Pseudomonadati</taxon>
        <taxon>Pseudomonadota</taxon>
        <taxon>Gammaproteobacteria</taxon>
        <taxon>Thiotrichales</taxon>
        <taxon>Thiotrichaceae</taxon>
        <taxon>Leucothrix</taxon>
    </lineage>
</organism>
<evidence type="ECO:0000256" key="2">
    <source>
        <dbReference type="ARBA" id="ARBA00004651"/>
    </source>
</evidence>
<keyword evidence="5" id="KW-1003">Cell membrane</keyword>
<feature type="transmembrane region" description="Helical" evidence="14">
    <location>
        <begin position="85"/>
        <end position="104"/>
    </location>
</feature>